<evidence type="ECO:0000256" key="1">
    <source>
        <dbReference type="ARBA" id="ARBA00004123"/>
    </source>
</evidence>
<protein>
    <recommendedName>
        <fullName evidence="3">H/ACA ribonucleoprotein complex non-core subunit NAF1</fullName>
    </recommendedName>
</protein>
<sequence>MTDVIPRLTVIDSSSDTDDSSDSEPIPTPQIVLEKKRPPLFNGVPDYVPKVPERLTSTALLTPLGSVTSVLDGCVVIKAQSSAPVLDTGSALFLDGGEPLGEVYETFGPVSTPLYVVVLPNSACLTQTTRGPSKTKPNRHRFQRALPSDVTEVIIIDPDSEEPEQAMESAPDATLSADRQLPASHEKIPDVHQSTSHSPPNNNTEPSISLSPTDALRSDMEKQPSPTLIPNVNVGDTVYFVRNNPDLSIPVFYSQLIQMKGSDASWVGDVEPPPDELEFSDDEKERIYKRSLRVKRHTPFSDSPLIGDAPGSSFIRSKGNRPAQRGRPHHNRINSISSNTESNRYGVNAPQDPSRLHICSPTNFTQPPAFNFSVPSSCYNSPSFGYNQPPSGWNQSDAGHYVSESAPPCFPAPGYSDTGRLQFEGSNFVQPSYAPGHAWRMDVSGSSYRISPNQTERDRTFAPVTLATAPVNYPPPSFRRFAAPSWAGTNNWHRYNSEFRSAQFAPSQPPPPSPYLLPGSCSSFAVDFPSATAVCTNSVMPAHCEIQPYVARGFHENVANNFQGATHPVCSWTNYANPPPRRLPENTFNHVQY</sequence>
<feature type="region of interest" description="Disordered" evidence="9">
    <location>
        <begin position="186"/>
        <end position="229"/>
    </location>
</feature>
<keyword evidence="4" id="KW-0690">Ribosome biogenesis</keyword>
<keyword evidence="6" id="KW-0597">Phosphoprotein</keyword>
<dbReference type="InterPro" id="IPR007504">
    <property type="entry name" value="H/ACA_rnp_Gar1/Naf1"/>
</dbReference>
<dbReference type="SUPFAM" id="SSF50447">
    <property type="entry name" value="Translation proteins"/>
    <property type="match status" value="1"/>
</dbReference>
<comment type="subcellular location">
    <subcellularLocation>
        <location evidence="1">Nucleus</location>
    </subcellularLocation>
</comment>
<dbReference type="PANTHER" id="PTHR31633:SF1">
    <property type="entry name" value="H_ACA RIBONUCLEOPROTEIN COMPLEX NON-CORE SUBUNIT NAF1"/>
    <property type="match status" value="1"/>
</dbReference>
<dbReference type="OrthoDB" id="21550at2759"/>
<feature type="compositionally biased region" description="Polar residues" evidence="9">
    <location>
        <begin position="333"/>
        <end position="345"/>
    </location>
</feature>
<evidence type="ECO:0000313" key="10">
    <source>
        <dbReference type="EMBL" id="KAF5398467.1"/>
    </source>
</evidence>
<dbReference type="AlphaFoldDB" id="A0A8J4WV42"/>
<dbReference type="GO" id="GO:0005634">
    <property type="term" value="C:nucleus"/>
    <property type="evidence" value="ECO:0007669"/>
    <property type="project" value="UniProtKB-SubCell"/>
</dbReference>
<dbReference type="Pfam" id="PF04410">
    <property type="entry name" value="Gar1"/>
    <property type="match status" value="1"/>
</dbReference>
<evidence type="ECO:0000256" key="3">
    <source>
        <dbReference type="ARBA" id="ARBA00021438"/>
    </source>
</evidence>
<keyword evidence="11" id="KW-1185">Reference proteome</keyword>
<dbReference type="Gene3D" id="2.40.10.230">
    <property type="entry name" value="Probable tRNA pseudouridine synthase domain"/>
    <property type="match status" value="1"/>
</dbReference>
<feature type="region of interest" description="Disordered" evidence="9">
    <location>
        <begin position="1"/>
        <end position="29"/>
    </location>
</feature>
<evidence type="ECO:0000256" key="9">
    <source>
        <dbReference type="SAM" id="MobiDB-lite"/>
    </source>
</evidence>
<evidence type="ECO:0000256" key="5">
    <source>
        <dbReference type="ARBA" id="ARBA00022552"/>
    </source>
</evidence>
<keyword evidence="5" id="KW-0698">rRNA processing</keyword>
<gene>
    <name evidence="10" type="ORF">PHET_08560</name>
</gene>
<reference evidence="10" key="1">
    <citation type="submission" date="2019-05" db="EMBL/GenBank/DDBJ databases">
        <title>Annotation for the trematode Paragonimus heterotremus.</title>
        <authorList>
            <person name="Choi Y.-J."/>
        </authorList>
    </citation>
    <scope>NUCLEOTIDE SEQUENCE</scope>
    <source>
        <strain evidence="10">LC</strain>
    </source>
</reference>
<accession>A0A8J4WV42</accession>
<keyword evidence="7" id="KW-0694">RNA-binding</keyword>
<keyword evidence="8" id="KW-0539">Nucleus</keyword>
<comment type="similarity">
    <text evidence="2">Belongs to the NAF1 family.</text>
</comment>
<dbReference type="GO" id="GO:0001522">
    <property type="term" value="P:pseudouridine synthesis"/>
    <property type="evidence" value="ECO:0007669"/>
    <property type="project" value="InterPro"/>
</dbReference>
<feature type="region of interest" description="Disordered" evidence="9">
    <location>
        <begin position="301"/>
        <end position="352"/>
    </location>
</feature>
<evidence type="ECO:0000256" key="8">
    <source>
        <dbReference type="ARBA" id="ARBA00023242"/>
    </source>
</evidence>
<organism evidence="10 11">
    <name type="scientific">Paragonimus heterotremus</name>
    <dbReference type="NCBI Taxonomy" id="100268"/>
    <lineage>
        <taxon>Eukaryota</taxon>
        <taxon>Metazoa</taxon>
        <taxon>Spiralia</taxon>
        <taxon>Lophotrochozoa</taxon>
        <taxon>Platyhelminthes</taxon>
        <taxon>Trematoda</taxon>
        <taxon>Digenea</taxon>
        <taxon>Plagiorchiida</taxon>
        <taxon>Troglotremata</taxon>
        <taxon>Troglotrematidae</taxon>
        <taxon>Paragonimus</taxon>
    </lineage>
</organism>
<dbReference type="GO" id="GO:0006364">
    <property type="term" value="P:rRNA processing"/>
    <property type="evidence" value="ECO:0007669"/>
    <property type="project" value="UniProtKB-KW"/>
</dbReference>
<comment type="caution">
    <text evidence="10">The sequence shown here is derived from an EMBL/GenBank/DDBJ whole genome shotgun (WGS) entry which is preliminary data.</text>
</comment>
<dbReference type="InterPro" id="IPR009000">
    <property type="entry name" value="Transl_B-barrel_sf"/>
</dbReference>
<dbReference type="InterPro" id="IPR038664">
    <property type="entry name" value="Gar1/Naf1_Cbf5-bd_sf"/>
</dbReference>
<evidence type="ECO:0000313" key="11">
    <source>
        <dbReference type="Proteomes" id="UP000748531"/>
    </source>
</evidence>
<dbReference type="InterPro" id="IPR040309">
    <property type="entry name" value="Naf1"/>
</dbReference>
<evidence type="ECO:0000256" key="7">
    <source>
        <dbReference type="ARBA" id="ARBA00022884"/>
    </source>
</evidence>
<dbReference type="GO" id="GO:0005732">
    <property type="term" value="C:sno(s)RNA-containing ribonucleoprotein complex"/>
    <property type="evidence" value="ECO:0007669"/>
    <property type="project" value="InterPro"/>
</dbReference>
<evidence type="ECO:0000256" key="6">
    <source>
        <dbReference type="ARBA" id="ARBA00022553"/>
    </source>
</evidence>
<dbReference type="GO" id="GO:0003723">
    <property type="term" value="F:RNA binding"/>
    <property type="evidence" value="ECO:0007669"/>
    <property type="project" value="UniProtKB-KW"/>
</dbReference>
<feature type="compositionally biased region" description="Polar residues" evidence="9">
    <location>
        <begin position="192"/>
        <end position="212"/>
    </location>
</feature>
<name>A0A8J4WV42_9TREM</name>
<evidence type="ECO:0000256" key="2">
    <source>
        <dbReference type="ARBA" id="ARBA00009801"/>
    </source>
</evidence>
<dbReference type="GO" id="GO:0000493">
    <property type="term" value="P:box H/ACA snoRNP assembly"/>
    <property type="evidence" value="ECO:0007669"/>
    <property type="project" value="InterPro"/>
</dbReference>
<dbReference type="Proteomes" id="UP000748531">
    <property type="component" value="Unassembled WGS sequence"/>
</dbReference>
<proteinExistence type="inferred from homology"/>
<dbReference type="EMBL" id="LUCH01004970">
    <property type="protein sequence ID" value="KAF5398467.1"/>
    <property type="molecule type" value="Genomic_DNA"/>
</dbReference>
<dbReference type="PANTHER" id="PTHR31633">
    <property type="entry name" value="H/ACA RIBONUCLEOPROTEIN COMPLEX NON-CORE SUBUNIT NAF1"/>
    <property type="match status" value="1"/>
</dbReference>
<evidence type="ECO:0000256" key="4">
    <source>
        <dbReference type="ARBA" id="ARBA00022517"/>
    </source>
</evidence>